<reference evidence="17 18" key="1">
    <citation type="submission" date="2018-09" db="EMBL/GenBank/DDBJ databases">
        <title>Cohnella cavernae sp. nov., isolated from a karst cave.</title>
        <authorList>
            <person name="Zhu H."/>
        </authorList>
    </citation>
    <scope>NUCLEOTIDE SEQUENCE [LARGE SCALE GENOMIC DNA]</scope>
    <source>
        <strain evidence="17 18">K2E09-144</strain>
    </source>
</reference>
<comment type="caution">
    <text evidence="17">The sequence shown here is derived from an EMBL/GenBank/DDBJ whole genome shotgun (WGS) entry which is preliminary data.</text>
</comment>
<dbReference type="GO" id="GO:0005886">
    <property type="term" value="C:plasma membrane"/>
    <property type="evidence" value="ECO:0007669"/>
    <property type="project" value="UniProtKB-SubCell"/>
</dbReference>
<keyword evidence="13 14" id="KW-0472">Membrane</keyword>
<dbReference type="OrthoDB" id="335833at2"/>
<evidence type="ECO:0000256" key="4">
    <source>
        <dbReference type="ARBA" id="ARBA00022475"/>
    </source>
</evidence>
<dbReference type="FunFam" id="1.10.287.130:FF:000001">
    <property type="entry name" value="Two-component sensor histidine kinase"/>
    <property type="match status" value="1"/>
</dbReference>
<sequence>MSIRFKLILSYAAMLVVPLLLLVMTTLLLVVVYRGHFPNLANFYETKVEGFEQSDYNRLLNHTIAGNPELLSNPEYLEGLSSEMKTKDAFLVIRMEGRTVYASEGIRSRTDVLSSLPAFSHESFRNVIAAKSYGNELFSILQYDLMSKKREPVSLFILMEVDPVVLFARQSFPILLVSFLVILVLTHAVLTYFMSKNIIRPLGELRKAAGQIKEGNLDYRVQVQGKDEIGQLGIAFEEMRGRLQHSVELQQQYEENRKELVANISHDLKTPITAIRGYVDGILEGVADSPEKTEAYMRTISAKAAEMDHLIEELFLYSKLDLNRVPFFFESVSFRAFLEDWAEELHFELEKRGVQLAVELELDNDVIASVDRDSFRRVLVNVIQNSLKYMDKPSKRIVLRSYCRGDAVVLEIADNGPGISEQALPHIFDRFFRAEQSRNAETGGSGLGLAIAKQIMEGHGGDIVAESLEGEWTRLILSLPIQKGGHSGREKNDTDRGRRA</sequence>
<evidence type="ECO:0000256" key="9">
    <source>
        <dbReference type="ARBA" id="ARBA00022777"/>
    </source>
</evidence>
<dbReference type="RefSeq" id="WP_119149670.1">
    <property type="nucleotide sequence ID" value="NZ_JBHSOV010000005.1"/>
</dbReference>
<dbReference type="EMBL" id="QXJM01000037">
    <property type="protein sequence ID" value="RIE03460.1"/>
    <property type="molecule type" value="Genomic_DNA"/>
</dbReference>
<dbReference type="PROSITE" id="PS50885">
    <property type="entry name" value="HAMP"/>
    <property type="match status" value="1"/>
</dbReference>
<name>A0A398CMI0_9BACL</name>
<dbReference type="SMART" id="SM00388">
    <property type="entry name" value="HisKA"/>
    <property type="match status" value="1"/>
</dbReference>
<dbReference type="InterPro" id="IPR003660">
    <property type="entry name" value="HAMP_dom"/>
</dbReference>
<evidence type="ECO:0000256" key="6">
    <source>
        <dbReference type="ARBA" id="ARBA00022679"/>
    </source>
</evidence>
<dbReference type="Pfam" id="PF02518">
    <property type="entry name" value="HATPase_c"/>
    <property type="match status" value="1"/>
</dbReference>
<keyword evidence="4" id="KW-1003">Cell membrane</keyword>
<dbReference type="AlphaFoldDB" id="A0A398CMI0"/>
<feature type="domain" description="HAMP" evidence="16">
    <location>
        <begin position="196"/>
        <end position="248"/>
    </location>
</feature>
<organism evidence="17 18">
    <name type="scientific">Cohnella faecalis</name>
    <dbReference type="NCBI Taxonomy" id="2315694"/>
    <lineage>
        <taxon>Bacteria</taxon>
        <taxon>Bacillati</taxon>
        <taxon>Bacillota</taxon>
        <taxon>Bacilli</taxon>
        <taxon>Bacillales</taxon>
        <taxon>Paenibacillaceae</taxon>
        <taxon>Cohnella</taxon>
    </lineage>
</organism>
<comment type="catalytic activity">
    <reaction evidence="1">
        <text>ATP + protein L-histidine = ADP + protein N-phospho-L-histidine.</text>
        <dbReference type="EC" id="2.7.13.3"/>
    </reaction>
</comment>
<dbReference type="PANTHER" id="PTHR45528">
    <property type="entry name" value="SENSOR HISTIDINE KINASE CPXA"/>
    <property type="match status" value="1"/>
</dbReference>
<evidence type="ECO:0000256" key="14">
    <source>
        <dbReference type="SAM" id="Phobius"/>
    </source>
</evidence>
<evidence type="ECO:0000256" key="1">
    <source>
        <dbReference type="ARBA" id="ARBA00000085"/>
    </source>
</evidence>
<dbReference type="InterPro" id="IPR003594">
    <property type="entry name" value="HATPase_dom"/>
</dbReference>
<dbReference type="SUPFAM" id="SSF158472">
    <property type="entry name" value="HAMP domain-like"/>
    <property type="match status" value="1"/>
</dbReference>
<dbReference type="SUPFAM" id="SSF47384">
    <property type="entry name" value="Homodimeric domain of signal transducing histidine kinase"/>
    <property type="match status" value="1"/>
</dbReference>
<evidence type="ECO:0000256" key="3">
    <source>
        <dbReference type="ARBA" id="ARBA00012438"/>
    </source>
</evidence>
<dbReference type="InterPro" id="IPR003661">
    <property type="entry name" value="HisK_dim/P_dom"/>
</dbReference>
<dbReference type="InterPro" id="IPR004358">
    <property type="entry name" value="Sig_transdc_His_kin-like_C"/>
</dbReference>
<keyword evidence="11 14" id="KW-1133">Transmembrane helix</keyword>
<dbReference type="Proteomes" id="UP000266340">
    <property type="component" value="Unassembled WGS sequence"/>
</dbReference>
<dbReference type="CDD" id="cd00082">
    <property type="entry name" value="HisKA"/>
    <property type="match status" value="1"/>
</dbReference>
<dbReference type="GO" id="GO:0005524">
    <property type="term" value="F:ATP binding"/>
    <property type="evidence" value="ECO:0007669"/>
    <property type="project" value="UniProtKB-KW"/>
</dbReference>
<evidence type="ECO:0000313" key="18">
    <source>
        <dbReference type="Proteomes" id="UP000266340"/>
    </source>
</evidence>
<proteinExistence type="predicted"/>
<dbReference type="InterPro" id="IPR050398">
    <property type="entry name" value="HssS/ArlS-like"/>
</dbReference>
<dbReference type="SMART" id="SM00387">
    <property type="entry name" value="HATPase_c"/>
    <property type="match status" value="1"/>
</dbReference>
<keyword evidence="9 17" id="KW-0418">Kinase</keyword>
<comment type="subcellular location">
    <subcellularLocation>
        <location evidence="2">Cell membrane</location>
        <topology evidence="2">Multi-pass membrane protein</topology>
    </subcellularLocation>
</comment>
<dbReference type="FunFam" id="3.30.565.10:FF:000006">
    <property type="entry name" value="Sensor histidine kinase WalK"/>
    <property type="match status" value="1"/>
</dbReference>
<accession>A0A398CMI0</accession>
<keyword evidence="5" id="KW-0597">Phosphoprotein</keyword>
<keyword evidence="12" id="KW-0902">Two-component regulatory system</keyword>
<protein>
    <recommendedName>
        <fullName evidence="3">histidine kinase</fullName>
        <ecNumber evidence="3">2.7.13.3</ecNumber>
    </recommendedName>
</protein>
<evidence type="ECO:0000256" key="8">
    <source>
        <dbReference type="ARBA" id="ARBA00022741"/>
    </source>
</evidence>
<dbReference type="PANTHER" id="PTHR45528:SF1">
    <property type="entry name" value="SENSOR HISTIDINE KINASE CPXA"/>
    <property type="match status" value="1"/>
</dbReference>
<dbReference type="InterPro" id="IPR005467">
    <property type="entry name" value="His_kinase_dom"/>
</dbReference>
<keyword evidence="6" id="KW-0808">Transferase</keyword>
<evidence type="ECO:0000256" key="5">
    <source>
        <dbReference type="ARBA" id="ARBA00022553"/>
    </source>
</evidence>
<evidence type="ECO:0000256" key="11">
    <source>
        <dbReference type="ARBA" id="ARBA00022989"/>
    </source>
</evidence>
<dbReference type="CDD" id="cd06225">
    <property type="entry name" value="HAMP"/>
    <property type="match status" value="1"/>
</dbReference>
<dbReference type="Gene3D" id="6.10.340.10">
    <property type="match status" value="1"/>
</dbReference>
<evidence type="ECO:0000313" key="17">
    <source>
        <dbReference type="EMBL" id="RIE03460.1"/>
    </source>
</evidence>
<dbReference type="InterPro" id="IPR036097">
    <property type="entry name" value="HisK_dim/P_sf"/>
</dbReference>
<dbReference type="Pfam" id="PF00512">
    <property type="entry name" value="HisKA"/>
    <property type="match status" value="1"/>
</dbReference>
<dbReference type="SMART" id="SM00304">
    <property type="entry name" value="HAMP"/>
    <property type="match status" value="1"/>
</dbReference>
<dbReference type="GO" id="GO:0000155">
    <property type="term" value="F:phosphorelay sensor kinase activity"/>
    <property type="evidence" value="ECO:0007669"/>
    <property type="project" value="InterPro"/>
</dbReference>
<evidence type="ECO:0000256" key="10">
    <source>
        <dbReference type="ARBA" id="ARBA00022840"/>
    </source>
</evidence>
<keyword evidence="10" id="KW-0067">ATP-binding</keyword>
<evidence type="ECO:0000256" key="12">
    <source>
        <dbReference type="ARBA" id="ARBA00023012"/>
    </source>
</evidence>
<dbReference type="PRINTS" id="PR00344">
    <property type="entry name" value="BCTRLSENSOR"/>
</dbReference>
<dbReference type="Gene3D" id="3.30.565.10">
    <property type="entry name" value="Histidine kinase-like ATPase, C-terminal domain"/>
    <property type="match status" value="1"/>
</dbReference>
<dbReference type="Pfam" id="PF00672">
    <property type="entry name" value="HAMP"/>
    <property type="match status" value="1"/>
</dbReference>
<evidence type="ECO:0000256" key="2">
    <source>
        <dbReference type="ARBA" id="ARBA00004651"/>
    </source>
</evidence>
<dbReference type="PROSITE" id="PS50109">
    <property type="entry name" value="HIS_KIN"/>
    <property type="match status" value="1"/>
</dbReference>
<feature type="transmembrane region" description="Helical" evidence="14">
    <location>
        <begin position="7"/>
        <end position="33"/>
    </location>
</feature>
<keyword evidence="8" id="KW-0547">Nucleotide-binding</keyword>
<gene>
    <name evidence="17" type="ORF">D3H35_12435</name>
</gene>
<feature type="transmembrane region" description="Helical" evidence="14">
    <location>
        <begin position="172"/>
        <end position="193"/>
    </location>
</feature>
<dbReference type="InterPro" id="IPR036890">
    <property type="entry name" value="HATPase_C_sf"/>
</dbReference>
<dbReference type="SUPFAM" id="SSF55874">
    <property type="entry name" value="ATPase domain of HSP90 chaperone/DNA topoisomerase II/histidine kinase"/>
    <property type="match status" value="1"/>
</dbReference>
<dbReference type="EC" id="2.7.13.3" evidence="3"/>
<dbReference type="Gene3D" id="1.10.287.130">
    <property type="match status" value="1"/>
</dbReference>
<evidence type="ECO:0000259" key="15">
    <source>
        <dbReference type="PROSITE" id="PS50109"/>
    </source>
</evidence>
<evidence type="ECO:0000256" key="13">
    <source>
        <dbReference type="ARBA" id="ARBA00023136"/>
    </source>
</evidence>
<dbReference type="CDD" id="cd00075">
    <property type="entry name" value="HATPase"/>
    <property type="match status" value="1"/>
</dbReference>
<keyword evidence="7 14" id="KW-0812">Transmembrane</keyword>
<feature type="domain" description="Histidine kinase" evidence="15">
    <location>
        <begin position="263"/>
        <end position="483"/>
    </location>
</feature>
<evidence type="ECO:0000259" key="16">
    <source>
        <dbReference type="PROSITE" id="PS50885"/>
    </source>
</evidence>
<evidence type="ECO:0000256" key="7">
    <source>
        <dbReference type="ARBA" id="ARBA00022692"/>
    </source>
</evidence>
<keyword evidence="18" id="KW-1185">Reference proteome</keyword>